<keyword evidence="4" id="KW-1185">Reference proteome</keyword>
<feature type="region of interest" description="Disordered" evidence="2">
    <location>
        <begin position="72"/>
        <end position="122"/>
    </location>
</feature>
<feature type="compositionally biased region" description="Low complexity" evidence="2">
    <location>
        <begin position="99"/>
        <end position="111"/>
    </location>
</feature>
<comment type="similarity">
    <text evidence="1">Belongs to the FAM53 family.</text>
</comment>
<name>A0AAD9KP15_RIDPI</name>
<sequence length="297" mass="31745">MTVGHSQPVDVCSDGLCKHNRRLLTCSLCLFVPGTHLTPPKKRHCRSLSIPGDGKCGRKWQPQASSIWRPVALRPHLTSGKGHKNRNSPLALHKRDKASSSSPLGGAAPGSHHPGNSSQSPGVGTWCVGSDCFSTPPESPVPRPASASSGFYDSSTGSLNVVGFDTSPVQGGTGGATGACYLKMRSFSMEEPISTTLCGARGSGGGWSSTGNTGSVPVMSSQNVQSTPSSPSRYHIPRCRSQPCELLHERKSGLKRRRDEERPALDFCKMKEVGFTFTFIFVPLQLDCSFISFKKTI</sequence>
<protein>
    <submittedName>
        <fullName evidence="3">Uncharacterized protein</fullName>
    </submittedName>
</protein>
<evidence type="ECO:0000313" key="3">
    <source>
        <dbReference type="EMBL" id="KAK2174013.1"/>
    </source>
</evidence>
<dbReference type="EMBL" id="JAODUO010000835">
    <property type="protein sequence ID" value="KAK2174013.1"/>
    <property type="molecule type" value="Genomic_DNA"/>
</dbReference>
<proteinExistence type="inferred from homology"/>
<dbReference type="GO" id="GO:0006606">
    <property type="term" value="P:protein import into nucleus"/>
    <property type="evidence" value="ECO:0007669"/>
    <property type="project" value="TreeGrafter"/>
</dbReference>
<evidence type="ECO:0000256" key="2">
    <source>
        <dbReference type="SAM" id="MobiDB-lite"/>
    </source>
</evidence>
<dbReference type="Pfam" id="PF15242">
    <property type="entry name" value="FAM53"/>
    <property type="match status" value="1"/>
</dbReference>
<evidence type="ECO:0000256" key="1">
    <source>
        <dbReference type="ARBA" id="ARBA00010984"/>
    </source>
</evidence>
<reference evidence="3" key="1">
    <citation type="journal article" date="2023" name="Mol. Biol. Evol.">
        <title>Third-Generation Sequencing Reveals the Adaptive Role of the Epigenome in Three Deep-Sea Polychaetes.</title>
        <authorList>
            <person name="Perez M."/>
            <person name="Aroh O."/>
            <person name="Sun Y."/>
            <person name="Lan Y."/>
            <person name="Juniper S.K."/>
            <person name="Young C.R."/>
            <person name="Angers B."/>
            <person name="Qian P.Y."/>
        </authorList>
    </citation>
    <scope>NUCLEOTIDE SEQUENCE</scope>
    <source>
        <strain evidence="3">R07B-5</strain>
    </source>
</reference>
<dbReference type="PANTHER" id="PTHR28567:SF3">
    <property type="entry name" value="PROTEIN FAM53A-LIKE ISOFORM X1"/>
    <property type="match status" value="1"/>
</dbReference>
<dbReference type="AlphaFoldDB" id="A0AAD9KP15"/>
<dbReference type="InterPro" id="IPR029356">
    <property type="entry name" value="FAM53"/>
</dbReference>
<dbReference type="Proteomes" id="UP001209878">
    <property type="component" value="Unassembled WGS sequence"/>
</dbReference>
<accession>A0AAD9KP15</accession>
<organism evidence="3 4">
    <name type="scientific">Ridgeia piscesae</name>
    <name type="common">Tubeworm</name>
    <dbReference type="NCBI Taxonomy" id="27915"/>
    <lineage>
        <taxon>Eukaryota</taxon>
        <taxon>Metazoa</taxon>
        <taxon>Spiralia</taxon>
        <taxon>Lophotrochozoa</taxon>
        <taxon>Annelida</taxon>
        <taxon>Polychaeta</taxon>
        <taxon>Sedentaria</taxon>
        <taxon>Canalipalpata</taxon>
        <taxon>Sabellida</taxon>
        <taxon>Siboglinidae</taxon>
        <taxon>Ridgeia</taxon>
    </lineage>
</organism>
<comment type="caution">
    <text evidence="3">The sequence shown here is derived from an EMBL/GenBank/DDBJ whole genome shotgun (WGS) entry which is preliminary data.</text>
</comment>
<gene>
    <name evidence="3" type="ORF">NP493_833g01025</name>
</gene>
<dbReference type="GO" id="GO:0005634">
    <property type="term" value="C:nucleus"/>
    <property type="evidence" value="ECO:0007669"/>
    <property type="project" value="TreeGrafter"/>
</dbReference>
<dbReference type="PANTHER" id="PTHR28567">
    <property type="entry name" value="PROTEIN FAM53A-LIKE ISOFORM X1"/>
    <property type="match status" value="1"/>
</dbReference>
<feature type="compositionally biased region" description="Basic residues" evidence="2">
    <location>
        <begin position="81"/>
        <end position="96"/>
    </location>
</feature>
<evidence type="ECO:0000313" key="4">
    <source>
        <dbReference type="Proteomes" id="UP001209878"/>
    </source>
</evidence>